<evidence type="ECO:0000313" key="3">
    <source>
        <dbReference type="Proteomes" id="UP000315167"/>
    </source>
</evidence>
<organism evidence="2 3">
    <name type="scientific">Luteimonas cucumeris</name>
    <dbReference type="NCBI Taxonomy" id="985012"/>
    <lineage>
        <taxon>Bacteria</taxon>
        <taxon>Pseudomonadati</taxon>
        <taxon>Pseudomonadota</taxon>
        <taxon>Gammaproteobacteria</taxon>
        <taxon>Lysobacterales</taxon>
        <taxon>Lysobacteraceae</taxon>
        <taxon>Luteimonas</taxon>
    </lineage>
</organism>
<keyword evidence="1 2" id="KW-0378">Hydrolase</keyword>
<gene>
    <name evidence="2" type="ORF">IP90_02070</name>
</gene>
<accession>A0A562L5Q8</accession>
<dbReference type="PANTHER" id="PTHR43316:SF3">
    <property type="entry name" value="HALOACID DEHALOGENASE, TYPE II (AFU_ORTHOLOGUE AFUA_2G07750)-RELATED"/>
    <property type="match status" value="1"/>
</dbReference>
<dbReference type="Pfam" id="PF00702">
    <property type="entry name" value="Hydrolase"/>
    <property type="match status" value="1"/>
</dbReference>
<dbReference type="PANTHER" id="PTHR43316">
    <property type="entry name" value="HYDROLASE, HALOACID DELAHOGENASE-RELATED"/>
    <property type="match status" value="1"/>
</dbReference>
<keyword evidence="3" id="KW-1185">Reference proteome</keyword>
<dbReference type="OrthoDB" id="367448at2"/>
<proteinExistence type="predicted"/>
<dbReference type="Gene3D" id="3.40.50.1000">
    <property type="entry name" value="HAD superfamily/HAD-like"/>
    <property type="match status" value="1"/>
</dbReference>
<dbReference type="EMBL" id="VLKN01000004">
    <property type="protein sequence ID" value="TWI02968.1"/>
    <property type="molecule type" value="Genomic_DNA"/>
</dbReference>
<name>A0A562L5Q8_9GAMM</name>
<dbReference type="GO" id="GO:0016787">
    <property type="term" value="F:hydrolase activity"/>
    <property type="evidence" value="ECO:0007669"/>
    <property type="project" value="UniProtKB-KW"/>
</dbReference>
<dbReference type="SUPFAM" id="SSF56784">
    <property type="entry name" value="HAD-like"/>
    <property type="match status" value="1"/>
</dbReference>
<dbReference type="SFLD" id="SFLDS00003">
    <property type="entry name" value="Haloacid_Dehalogenase"/>
    <property type="match status" value="1"/>
</dbReference>
<sequence length="214" mass="24004">MSSIKAIFFDVAHTLLEKPTVMPAMHAVLEKHGVTVPLHELRARHAILMEAVEFPDRTDHVFYRRFNAAVVRALGAMPTSELLDDLFAATTYQPWTPYPDVAALERIGLPRGILSNWDESLEEKISGALPFDFQWILGSAAQRFRKPDPAFFHLILEATGLQANEIAYVGDSMKLDIEPATRLGFQSILIDRESLFPYSPLPRIGSLAELESML</sequence>
<dbReference type="Proteomes" id="UP000315167">
    <property type="component" value="Unassembled WGS sequence"/>
</dbReference>
<dbReference type="InterPro" id="IPR023214">
    <property type="entry name" value="HAD_sf"/>
</dbReference>
<evidence type="ECO:0000256" key="1">
    <source>
        <dbReference type="ARBA" id="ARBA00022801"/>
    </source>
</evidence>
<comment type="caution">
    <text evidence="2">The sequence shown here is derived from an EMBL/GenBank/DDBJ whole genome shotgun (WGS) entry which is preliminary data.</text>
</comment>
<dbReference type="NCBIfam" id="TIGR01549">
    <property type="entry name" value="HAD-SF-IA-v1"/>
    <property type="match status" value="1"/>
</dbReference>
<dbReference type="RefSeq" id="WP_158635320.1">
    <property type="nucleotide sequence ID" value="NZ_VLKN01000004.1"/>
</dbReference>
<dbReference type="InterPro" id="IPR051540">
    <property type="entry name" value="S-2-haloacid_dehalogenase"/>
</dbReference>
<dbReference type="InterPro" id="IPR036412">
    <property type="entry name" value="HAD-like_sf"/>
</dbReference>
<evidence type="ECO:0000313" key="2">
    <source>
        <dbReference type="EMBL" id="TWI02968.1"/>
    </source>
</evidence>
<dbReference type="AlphaFoldDB" id="A0A562L5Q8"/>
<dbReference type="InterPro" id="IPR006439">
    <property type="entry name" value="HAD-SF_hydro_IA"/>
</dbReference>
<dbReference type="Gene3D" id="1.10.150.660">
    <property type="match status" value="1"/>
</dbReference>
<reference evidence="2 3" key="1">
    <citation type="journal article" date="2015" name="Stand. Genomic Sci.">
        <title>Genomic Encyclopedia of Bacterial and Archaeal Type Strains, Phase III: the genomes of soil and plant-associated and newly described type strains.</title>
        <authorList>
            <person name="Whitman W.B."/>
            <person name="Woyke T."/>
            <person name="Klenk H.P."/>
            <person name="Zhou Y."/>
            <person name="Lilburn T.G."/>
            <person name="Beck B.J."/>
            <person name="De Vos P."/>
            <person name="Vandamme P."/>
            <person name="Eisen J.A."/>
            <person name="Garrity G."/>
            <person name="Hugenholtz P."/>
            <person name="Kyrpides N.C."/>
        </authorList>
    </citation>
    <scope>NUCLEOTIDE SEQUENCE [LARGE SCALE GENOMIC DNA]</scope>
    <source>
        <strain evidence="2 3">CGMCC 1.10821</strain>
    </source>
</reference>
<protein>
    <submittedName>
        <fullName evidence="2">HAD superfamily hydrolase (TIGR01493 family)/HAD superfamily hydrolase (TIGR01549 family)</fullName>
    </submittedName>
</protein>
<dbReference type="SFLD" id="SFLDG01129">
    <property type="entry name" value="C1.5:_HAD__Beta-PGM__Phosphata"/>
    <property type="match status" value="1"/>
</dbReference>